<dbReference type="SMART" id="SM00066">
    <property type="entry name" value="GAL4"/>
    <property type="match status" value="1"/>
</dbReference>
<dbReference type="GO" id="GO:0005634">
    <property type="term" value="C:nucleus"/>
    <property type="evidence" value="ECO:0007669"/>
    <property type="project" value="UniProtKB-SubCell"/>
</dbReference>
<feature type="domain" description="Zn(2)-C6 fungal-type" evidence="7">
    <location>
        <begin position="28"/>
        <end position="60"/>
    </location>
</feature>
<keyword evidence="5" id="KW-0539">Nucleus</keyword>
<protein>
    <submittedName>
        <fullName evidence="8">Zn(2)-C6 fungal-type domain-containing protein</fullName>
    </submittedName>
</protein>
<keyword evidence="3" id="KW-0805">Transcription regulation</keyword>
<organism evidence="8 9">
    <name type="scientific">Mycena venus</name>
    <dbReference type="NCBI Taxonomy" id="2733690"/>
    <lineage>
        <taxon>Eukaryota</taxon>
        <taxon>Fungi</taxon>
        <taxon>Dikarya</taxon>
        <taxon>Basidiomycota</taxon>
        <taxon>Agaricomycotina</taxon>
        <taxon>Agaricomycetes</taxon>
        <taxon>Agaricomycetidae</taxon>
        <taxon>Agaricales</taxon>
        <taxon>Marasmiineae</taxon>
        <taxon>Mycenaceae</taxon>
        <taxon>Mycena</taxon>
    </lineage>
</organism>
<name>A0A8H6YD19_9AGAR</name>
<dbReference type="GO" id="GO:0008270">
    <property type="term" value="F:zinc ion binding"/>
    <property type="evidence" value="ECO:0007669"/>
    <property type="project" value="InterPro"/>
</dbReference>
<dbReference type="Pfam" id="PF00172">
    <property type="entry name" value="Zn_clus"/>
    <property type="match status" value="1"/>
</dbReference>
<evidence type="ECO:0000256" key="6">
    <source>
        <dbReference type="SAM" id="MobiDB-lite"/>
    </source>
</evidence>
<gene>
    <name evidence="8" type="ORF">MVEN_00938900</name>
</gene>
<dbReference type="EMBL" id="JACAZI010000007">
    <property type="protein sequence ID" value="KAF7356089.1"/>
    <property type="molecule type" value="Genomic_DNA"/>
</dbReference>
<feature type="compositionally biased region" description="Basic residues" evidence="6">
    <location>
        <begin position="8"/>
        <end position="24"/>
    </location>
</feature>
<dbReference type="InterPro" id="IPR050815">
    <property type="entry name" value="TF_fung"/>
</dbReference>
<comment type="subcellular location">
    <subcellularLocation>
        <location evidence="1">Nucleus</location>
    </subcellularLocation>
</comment>
<dbReference type="CDD" id="cd12148">
    <property type="entry name" value="fungal_TF_MHR"/>
    <property type="match status" value="1"/>
</dbReference>
<evidence type="ECO:0000256" key="3">
    <source>
        <dbReference type="ARBA" id="ARBA00023015"/>
    </source>
</evidence>
<keyword evidence="9" id="KW-1185">Reference proteome</keyword>
<keyword evidence="4" id="KW-0804">Transcription</keyword>
<proteinExistence type="predicted"/>
<accession>A0A8H6YD19</accession>
<dbReference type="PANTHER" id="PTHR47338:SF29">
    <property type="entry name" value="ZN(2)-C6 FUNGAL-TYPE DOMAIN-CONTAINING PROTEIN"/>
    <property type="match status" value="1"/>
</dbReference>
<keyword evidence="2" id="KW-0479">Metal-binding</keyword>
<evidence type="ECO:0000259" key="7">
    <source>
        <dbReference type="PROSITE" id="PS50048"/>
    </source>
</evidence>
<feature type="region of interest" description="Disordered" evidence="6">
    <location>
        <begin position="1"/>
        <end position="24"/>
    </location>
</feature>
<dbReference type="InterPro" id="IPR036864">
    <property type="entry name" value="Zn2-C6_fun-type_DNA-bd_sf"/>
</dbReference>
<sequence length="577" mass="63523">MEATSSRPKPKRIRPPKPRTQPLKRGRACLNCRHLKIRCDGIHPVCGNCARVPKEEPCKFTDPLSKNNFNVGNDIAGSSRSPSLGVVDESPDYSSAGIEFSTPKSSFSEISSDAQSESHSNHSLVEEPSFETIQLLLQYFLPHAAQLGFFLHIDRFRNSALVPQIPFGDILRPSHSLLYAVYLWGAHLSQSGPLFDLKSAFLSRALQAISTETCVHRDSIHAIQTIQAHVLLANYFFLLRSFLAAQLHANAAATLVLGYRLHKLGSAPPPASSIRNSELPPFDAYLTPAQDSVEEGERVRCFWAVVSLQANLNLASDSPTSLSSCLLESSGTEIDTPWPMQNAEYELQPGYSAADNYGGEVIKRFLGDELSSIQIPVSHVQASVLLHRASRFAASWSSNLQPTELSSYTNCYTWLDRRISRFWDTLPPVYPSADPDLVLTHALVAAASIKLHQPFSALDPAAQSKCLASARAIIRFLGDTTANNPASAHHANPVHGAICALACRVLVDEIQRTRVVWAEWSQTLDVQTLPAGEQESMLLLNLQEGMRIMGKYAAGSPLAEHQLAEIQRQYNSHYEIL</sequence>
<dbReference type="AlphaFoldDB" id="A0A8H6YD19"/>
<evidence type="ECO:0000256" key="4">
    <source>
        <dbReference type="ARBA" id="ARBA00023163"/>
    </source>
</evidence>
<dbReference type="PROSITE" id="PS50048">
    <property type="entry name" value="ZN2_CY6_FUNGAL_2"/>
    <property type="match status" value="1"/>
</dbReference>
<dbReference type="InterPro" id="IPR001138">
    <property type="entry name" value="Zn2Cys6_DnaBD"/>
</dbReference>
<evidence type="ECO:0000256" key="5">
    <source>
        <dbReference type="ARBA" id="ARBA00023242"/>
    </source>
</evidence>
<dbReference type="PANTHER" id="PTHR47338">
    <property type="entry name" value="ZN(II)2CYS6 TRANSCRIPTION FACTOR (EUROFUNG)-RELATED"/>
    <property type="match status" value="1"/>
</dbReference>
<evidence type="ECO:0000256" key="2">
    <source>
        <dbReference type="ARBA" id="ARBA00022723"/>
    </source>
</evidence>
<dbReference type="CDD" id="cd00067">
    <property type="entry name" value="GAL4"/>
    <property type="match status" value="1"/>
</dbReference>
<dbReference type="Proteomes" id="UP000620124">
    <property type="component" value="Unassembled WGS sequence"/>
</dbReference>
<reference evidence="8" key="1">
    <citation type="submission" date="2020-05" db="EMBL/GenBank/DDBJ databases">
        <title>Mycena genomes resolve the evolution of fungal bioluminescence.</title>
        <authorList>
            <person name="Tsai I.J."/>
        </authorList>
    </citation>
    <scope>NUCLEOTIDE SEQUENCE</scope>
    <source>
        <strain evidence="8">CCC161011</strain>
    </source>
</reference>
<evidence type="ECO:0000313" key="8">
    <source>
        <dbReference type="EMBL" id="KAF7356089.1"/>
    </source>
</evidence>
<evidence type="ECO:0000256" key="1">
    <source>
        <dbReference type="ARBA" id="ARBA00004123"/>
    </source>
</evidence>
<dbReference type="OrthoDB" id="3031538at2759"/>
<dbReference type="Gene3D" id="4.10.240.10">
    <property type="entry name" value="Zn(2)-C6 fungal-type DNA-binding domain"/>
    <property type="match status" value="1"/>
</dbReference>
<dbReference type="PROSITE" id="PS00463">
    <property type="entry name" value="ZN2_CY6_FUNGAL_1"/>
    <property type="match status" value="1"/>
</dbReference>
<comment type="caution">
    <text evidence="8">The sequence shown here is derived from an EMBL/GenBank/DDBJ whole genome shotgun (WGS) entry which is preliminary data.</text>
</comment>
<dbReference type="SUPFAM" id="SSF57701">
    <property type="entry name" value="Zn2/Cys6 DNA-binding domain"/>
    <property type="match status" value="1"/>
</dbReference>
<dbReference type="GO" id="GO:0000981">
    <property type="term" value="F:DNA-binding transcription factor activity, RNA polymerase II-specific"/>
    <property type="evidence" value="ECO:0007669"/>
    <property type="project" value="InterPro"/>
</dbReference>
<evidence type="ECO:0000313" key="9">
    <source>
        <dbReference type="Proteomes" id="UP000620124"/>
    </source>
</evidence>